<feature type="non-terminal residue" evidence="13">
    <location>
        <position position="484"/>
    </location>
</feature>
<keyword evidence="3" id="KW-0677">Repeat</keyword>
<feature type="region of interest" description="Disordered" evidence="11">
    <location>
        <begin position="52"/>
        <end position="113"/>
    </location>
</feature>
<dbReference type="GO" id="GO:0000981">
    <property type="term" value="F:DNA-binding transcription factor activity, RNA polymerase II-specific"/>
    <property type="evidence" value="ECO:0007669"/>
    <property type="project" value="TreeGrafter"/>
</dbReference>
<keyword evidence="7" id="KW-0238">DNA-binding</keyword>
<feature type="region of interest" description="Disordered" evidence="11">
    <location>
        <begin position="210"/>
        <end position="230"/>
    </location>
</feature>
<feature type="compositionally biased region" description="Low complexity" evidence="11">
    <location>
        <begin position="67"/>
        <end position="89"/>
    </location>
</feature>
<name>A0A9P5RHI4_9FUNG</name>
<evidence type="ECO:0000256" key="7">
    <source>
        <dbReference type="ARBA" id="ARBA00023125"/>
    </source>
</evidence>
<feature type="region of interest" description="Disordered" evidence="11">
    <location>
        <begin position="347"/>
        <end position="381"/>
    </location>
</feature>
<comment type="caution">
    <text evidence="13">The sequence shown here is derived from an EMBL/GenBank/DDBJ whole genome shotgun (WGS) entry which is preliminary data.</text>
</comment>
<evidence type="ECO:0000256" key="4">
    <source>
        <dbReference type="ARBA" id="ARBA00022771"/>
    </source>
</evidence>
<dbReference type="Proteomes" id="UP000748756">
    <property type="component" value="Unassembled WGS sequence"/>
</dbReference>
<evidence type="ECO:0000256" key="8">
    <source>
        <dbReference type="ARBA" id="ARBA00023163"/>
    </source>
</evidence>
<dbReference type="Pfam" id="PF00096">
    <property type="entry name" value="zf-C2H2"/>
    <property type="match status" value="3"/>
</dbReference>
<keyword evidence="9" id="KW-0539">Nucleus</keyword>
<sequence>MSASPPLSAMPQQQQQQQQHHYHHSWRLQEQQEQQNCHFQRLEQYRQHPILPSQSHTYGHHPHPYHPYHSYHNVYSPQHQQQSYSSSLLPPLPTERQTSPVDLPSSSQQDSAFFSPTPLWQQQRSSSSVPPSLQQLLFDENSVPFEGFSVPPEYAWDSLVDSGSNLLAASTGPDLFPAGLDTSDYFFSTPDLSATQHGNAAAAVAVAGSANQPTTLSSRRAVSEPQRQSSLKLRVDRRINMYRGLEKQNAGQPIDTKLQTIMPLHPSELYGSSSPSAPPLSPLGKVDTNGIQSSLAQSLANLTTSSPNLACLSPPTFSSPFGQNPVNFPDSQRSVLISSDHLSGLYAQSDEGINNNNKDQDNDDHNDNNDNYSKAAAEEEDESDRRFQCPICPKRFLRQYNLNAHLKTHSQVRAHACTQCDKSFLRPYDLSRHQRIHSNSKPYTCNICQLIFIRNDAIWRHYRRAHLGHPDVPPARRQRRPQRI</sequence>
<feature type="compositionally biased region" description="Basic and acidic residues" evidence="11">
    <location>
        <begin position="358"/>
        <end position="368"/>
    </location>
</feature>
<accession>A0A9P5RHI4</accession>
<feature type="compositionally biased region" description="Polar residues" evidence="11">
    <location>
        <begin position="95"/>
        <end position="113"/>
    </location>
</feature>
<dbReference type="SUPFAM" id="SSF57667">
    <property type="entry name" value="beta-beta-alpha zinc fingers"/>
    <property type="match status" value="2"/>
</dbReference>
<evidence type="ECO:0000313" key="14">
    <source>
        <dbReference type="Proteomes" id="UP000748756"/>
    </source>
</evidence>
<keyword evidence="2" id="KW-0479">Metal-binding</keyword>
<feature type="region of interest" description="Disordered" evidence="11">
    <location>
        <begin position="266"/>
        <end position="288"/>
    </location>
</feature>
<evidence type="ECO:0000256" key="5">
    <source>
        <dbReference type="ARBA" id="ARBA00022833"/>
    </source>
</evidence>
<dbReference type="GO" id="GO:0008270">
    <property type="term" value="F:zinc ion binding"/>
    <property type="evidence" value="ECO:0007669"/>
    <property type="project" value="UniProtKB-KW"/>
</dbReference>
<dbReference type="SMART" id="SM00355">
    <property type="entry name" value="ZnF_C2H2"/>
    <property type="match status" value="3"/>
</dbReference>
<protein>
    <recommendedName>
        <fullName evidence="12">C2H2-type domain-containing protein</fullName>
    </recommendedName>
</protein>
<keyword evidence="8" id="KW-0804">Transcription</keyword>
<evidence type="ECO:0000313" key="13">
    <source>
        <dbReference type="EMBL" id="KAF9132295.1"/>
    </source>
</evidence>
<dbReference type="OrthoDB" id="8922241at2759"/>
<keyword evidence="4 10" id="KW-0863">Zinc-finger</keyword>
<dbReference type="PROSITE" id="PS00028">
    <property type="entry name" value="ZINC_FINGER_C2H2_1"/>
    <property type="match status" value="3"/>
</dbReference>
<dbReference type="FunFam" id="3.30.160.60:FF:000646">
    <property type="entry name" value="Myeloid zinc finger 1"/>
    <property type="match status" value="1"/>
</dbReference>
<keyword evidence="5" id="KW-0862">Zinc</keyword>
<feature type="domain" description="C2H2-type" evidence="12">
    <location>
        <begin position="415"/>
        <end position="442"/>
    </location>
</feature>
<dbReference type="PANTHER" id="PTHR24394">
    <property type="entry name" value="ZINC FINGER PROTEIN"/>
    <property type="match status" value="1"/>
</dbReference>
<feature type="region of interest" description="Disordered" evidence="11">
    <location>
        <begin position="1"/>
        <end position="34"/>
    </location>
</feature>
<evidence type="ECO:0000256" key="2">
    <source>
        <dbReference type="ARBA" id="ARBA00022723"/>
    </source>
</evidence>
<evidence type="ECO:0000256" key="6">
    <source>
        <dbReference type="ARBA" id="ARBA00023015"/>
    </source>
</evidence>
<dbReference type="InterPro" id="IPR013087">
    <property type="entry name" value="Znf_C2H2_type"/>
</dbReference>
<dbReference type="Gene3D" id="3.30.160.60">
    <property type="entry name" value="Classic Zinc Finger"/>
    <property type="match status" value="3"/>
</dbReference>
<evidence type="ECO:0000256" key="10">
    <source>
        <dbReference type="PROSITE-ProRule" id="PRU00042"/>
    </source>
</evidence>
<dbReference type="EMBL" id="JAAAUQ010001843">
    <property type="protein sequence ID" value="KAF9132295.1"/>
    <property type="molecule type" value="Genomic_DNA"/>
</dbReference>
<organism evidence="13 14">
    <name type="scientific">Linnemannia schmuckeri</name>
    <dbReference type="NCBI Taxonomy" id="64567"/>
    <lineage>
        <taxon>Eukaryota</taxon>
        <taxon>Fungi</taxon>
        <taxon>Fungi incertae sedis</taxon>
        <taxon>Mucoromycota</taxon>
        <taxon>Mortierellomycotina</taxon>
        <taxon>Mortierellomycetes</taxon>
        <taxon>Mortierellales</taxon>
        <taxon>Mortierellaceae</taxon>
        <taxon>Linnemannia</taxon>
    </lineage>
</organism>
<dbReference type="AlphaFoldDB" id="A0A9P5RHI4"/>
<dbReference type="PROSITE" id="PS50157">
    <property type="entry name" value="ZINC_FINGER_C2H2_2"/>
    <property type="match status" value="3"/>
</dbReference>
<feature type="domain" description="C2H2-type" evidence="12">
    <location>
        <begin position="443"/>
        <end position="471"/>
    </location>
</feature>
<evidence type="ECO:0000256" key="3">
    <source>
        <dbReference type="ARBA" id="ARBA00022737"/>
    </source>
</evidence>
<proteinExistence type="predicted"/>
<feature type="compositionally biased region" description="Polar residues" evidence="11">
    <location>
        <begin position="212"/>
        <end position="230"/>
    </location>
</feature>
<reference evidence="13" key="1">
    <citation type="journal article" date="2020" name="Fungal Divers.">
        <title>Resolving the Mortierellaceae phylogeny through synthesis of multi-gene phylogenetics and phylogenomics.</title>
        <authorList>
            <person name="Vandepol N."/>
            <person name="Liber J."/>
            <person name="Desiro A."/>
            <person name="Na H."/>
            <person name="Kennedy M."/>
            <person name="Barry K."/>
            <person name="Grigoriev I.V."/>
            <person name="Miller A.N."/>
            <person name="O'Donnell K."/>
            <person name="Stajich J.E."/>
            <person name="Bonito G."/>
        </authorList>
    </citation>
    <scope>NUCLEOTIDE SEQUENCE</scope>
    <source>
        <strain evidence="13">NRRL 6426</strain>
    </source>
</reference>
<evidence type="ECO:0000256" key="9">
    <source>
        <dbReference type="ARBA" id="ARBA00023242"/>
    </source>
</evidence>
<evidence type="ECO:0000259" key="12">
    <source>
        <dbReference type="PROSITE" id="PS50157"/>
    </source>
</evidence>
<dbReference type="GO" id="GO:0005634">
    <property type="term" value="C:nucleus"/>
    <property type="evidence" value="ECO:0007669"/>
    <property type="project" value="UniProtKB-SubCell"/>
</dbReference>
<dbReference type="GO" id="GO:0003677">
    <property type="term" value="F:DNA binding"/>
    <property type="evidence" value="ECO:0007669"/>
    <property type="project" value="UniProtKB-KW"/>
</dbReference>
<feature type="domain" description="C2H2-type" evidence="12">
    <location>
        <begin position="387"/>
        <end position="414"/>
    </location>
</feature>
<evidence type="ECO:0000256" key="1">
    <source>
        <dbReference type="ARBA" id="ARBA00004123"/>
    </source>
</evidence>
<keyword evidence="14" id="KW-1185">Reference proteome</keyword>
<dbReference type="PANTHER" id="PTHR24394:SF29">
    <property type="entry name" value="MYONEURIN"/>
    <property type="match status" value="1"/>
</dbReference>
<gene>
    <name evidence="13" type="ORF">BG015_003729</name>
</gene>
<comment type="subcellular location">
    <subcellularLocation>
        <location evidence="1">Nucleus</location>
    </subcellularLocation>
</comment>
<dbReference type="InterPro" id="IPR036236">
    <property type="entry name" value="Znf_C2H2_sf"/>
</dbReference>
<evidence type="ECO:0000256" key="11">
    <source>
        <dbReference type="SAM" id="MobiDB-lite"/>
    </source>
</evidence>
<keyword evidence="6" id="KW-0805">Transcription regulation</keyword>